<reference evidence="3" key="1">
    <citation type="submission" date="2021-01" db="EMBL/GenBank/DDBJ databases">
        <title>Genome public.</title>
        <authorList>
            <person name="Liu C."/>
            <person name="Sun Q."/>
        </authorList>
    </citation>
    <scope>NUCLEOTIDE SEQUENCE [LARGE SCALE GENOMIC DNA]</scope>
    <source>
        <strain evidence="3">YIM B02567</strain>
    </source>
</reference>
<dbReference type="InterPro" id="IPR046909">
    <property type="entry name" value="cREC_REC"/>
</dbReference>
<dbReference type="Pfam" id="PF20274">
    <property type="entry name" value="cREC_REC"/>
    <property type="match status" value="1"/>
</dbReference>
<sequence length="128" mass="15483">MNMIKRFLFLDDIRFPIEAYHYTEQEIFLQKDWHIVRNYEQFINQILEKGLPELISFDHDLADRHYVKQKDSSDFTEKTGYDCAKWLIDYCMDNHLNLPKFYSHSMNPVGKKNIINLLDNFKKHNGHV</sequence>
<evidence type="ECO:0000313" key="2">
    <source>
        <dbReference type="EMBL" id="MBK1895364.1"/>
    </source>
</evidence>
<protein>
    <recommendedName>
        <fullName evidence="1">Cyclic-phosphate processing Receiver domain-containing protein</fullName>
    </recommendedName>
</protein>
<accession>A0ABS1FSJ2</accession>
<organism evidence="2 3">
    <name type="scientific">Chryseobacterium paridis</name>
    <dbReference type="NCBI Taxonomy" id="2800328"/>
    <lineage>
        <taxon>Bacteria</taxon>
        <taxon>Pseudomonadati</taxon>
        <taxon>Bacteroidota</taxon>
        <taxon>Flavobacteriia</taxon>
        <taxon>Flavobacteriales</taxon>
        <taxon>Weeksellaceae</taxon>
        <taxon>Chryseobacterium group</taxon>
        <taxon>Chryseobacterium</taxon>
    </lineage>
</organism>
<gene>
    <name evidence="2" type="ORF">JHL15_06290</name>
</gene>
<proteinExistence type="predicted"/>
<keyword evidence="3" id="KW-1185">Reference proteome</keyword>
<dbReference type="RefSeq" id="WP_200244287.1">
    <property type="nucleotide sequence ID" value="NZ_JAENHK010000005.1"/>
</dbReference>
<evidence type="ECO:0000313" key="3">
    <source>
        <dbReference type="Proteomes" id="UP000628669"/>
    </source>
</evidence>
<evidence type="ECO:0000259" key="1">
    <source>
        <dbReference type="Pfam" id="PF20274"/>
    </source>
</evidence>
<feature type="domain" description="Cyclic-phosphate processing Receiver" evidence="1">
    <location>
        <begin position="8"/>
        <end position="120"/>
    </location>
</feature>
<comment type="caution">
    <text evidence="2">The sequence shown here is derived from an EMBL/GenBank/DDBJ whole genome shotgun (WGS) entry which is preliminary data.</text>
</comment>
<name>A0ABS1FSJ2_9FLAO</name>
<dbReference type="Proteomes" id="UP000628669">
    <property type="component" value="Unassembled WGS sequence"/>
</dbReference>
<dbReference type="EMBL" id="JAENHK010000005">
    <property type="protein sequence ID" value="MBK1895364.1"/>
    <property type="molecule type" value="Genomic_DNA"/>
</dbReference>